<feature type="compositionally biased region" description="Polar residues" evidence="1">
    <location>
        <begin position="36"/>
        <end position="53"/>
    </location>
</feature>
<keyword evidence="2" id="KW-0812">Transmembrane</keyword>
<evidence type="ECO:0000256" key="2">
    <source>
        <dbReference type="SAM" id="Phobius"/>
    </source>
</evidence>
<name>A0ABP5V0F4_9ACTN</name>
<dbReference type="EMBL" id="BAAARV010000124">
    <property type="protein sequence ID" value="GAA2391266.1"/>
    <property type="molecule type" value="Genomic_DNA"/>
</dbReference>
<feature type="compositionally biased region" description="Pro residues" evidence="1">
    <location>
        <begin position="1"/>
        <end position="15"/>
    </location>
</feature>
<protein>
    <submittedName>
        <fullName evidence="3">Uncharacterized protein</fullName>
    </submittedName>
</protein>
<organism evidence="3 4">
    <name type="scientific">Dactylosporangium salmoneum</name>
    <dbReference type="NCBI Taxonomy" id="53361"/>
    <lineage>
        <taxon>Bacteria</taxon>
        <taxon>Bacillati</taxon>
        <taxon>Actinomycetota</taxon>
        <taxon>Actinomycetes</taxon>
        <taxon>Micromonosporales</taxon>
        <taxon>Micromonosporaceae</taxon>
        <taxon>Dactylosporangium</taxon>
    </lineage>
</organism>
<proteinExistence type="predicted"/>
<comment type="caution">
    <text evidence="3">The sequence shown here is derived from an EMBL/GenBank/DDBJ whole genome shotgun (WGS) entry which is preliminary data.</text>
</comment>
<evidence type="ECO:0000313" key="3">
    <source>
        <dbReference type="EMBL" id="GAA2391266.1"/>
    </source>
</evidence>
<keyword evidence="4" id="KW-1185">Reference proteome</keyword>
<keyword evidence="2" id="KW-1133">Transmembrane helix</keyword>
<evidence type="ECO:0000313" key="4">
    <source>
        <dbReference type="Proteomes" id="UP001501444"/>
    </source>
</evidence>
<gene>
    <name evidence="3" type="ORF">GCM10010170_103580</name>
</gene>
<feature type="compositionally biased region" description="Low complexity" evidence="1">
    <location>
        <begin position="59"/>
        <end position="69"/>
    </location>
</feature>
<dbReference type="RefSeq" id="WP_344620145.1">
    <property type="nucleotide sequence ID" value="NZ_BAAARV010000124.1"/>
</dbReference>
<feature type="region of interest" description="Disordered" evidence="1">
    <location>
        <begin position="1"/>
        <end position="75"/>
    </location>
</feature>
<feature type="transmembrane region" description="Helical" evidence="2">
    <location>
        <begin position="84"/>
        <end position="107"/>
    </location>
</feature>
<reference evidence="4" key="1">
    <citation type="journal article" date="2019" name="Int. J. Syst. Evol. Microbiol.">
        <title>The Global Catalogue of Microorganisms (GCM) 10K type strain sequencing project: providing services to taxonomists for standard genome sequencing and annotation.</title>
        <authorList>
            <consortium name="The Broad Institute Genomics Platform"/>
            <consortium name="The Broad Institute Genome Sequencing Center for Infectious Disease"/>
            <person name="Wu L."/>
            <person name="Ma J."/>
        </authorList>
    </citation>
    <scope>NUCLEOTIDE SEQUENCE [LARGE SCALE GENOMIC DNA]</scope>
    <source>
        <strain evidence="4">JCM 3272</strain>
    </source>
</reference>
<dbReference type="Proteomes" id="UP001501444">
    <property type="component" value="Unassembled WGS sequence"/>
</dbReference>
<accession>A0ABP5V0F4</accession>
<feature type="compositionally biased region" description="Low complexity" evidence="1">
    <location>
        <begin position="22"/>
        <end position="31"/>
    </location>
</feature>
<sequence>MSDQYPPPGSYPPPGGGGYGGDQPPYGQPSGAPYGQPTSGNPYGQPTSGNPYDQQPAYGAPMGAPGVPFGAPPPPPKKSSAGKIILIILGVIVVLALVCCGGMFFFAKDSWNKIVDSVNSDPSNAKVGDCLAGDSITDSASKSVSVKIVKCDDATAKYKVVGIKNGVAQAEALKDEATVCNDFSDAKYVLWQGTNEASGDALCLDDAK</sequence>
<evidence type="ECO:0000256" key="1">
    <source>
        <dbReference type="SAM" id="MobiDB-lite"/>
    </source>
</evidence>
<keyword evidence="2" id="KW-0472">Membrane</keyword>